<evidence type="ECO:0000256" key="2">
    <source>
        <dbReference type="ARBA" id="ARBA00012438"/>
    </source>
</evidence>
<dbReference type="InterPro" id="IPR050482">
    <property type="entry name" value="Sensor_HK_TwoCompSys"/>
</dbReference>
<keyword evidence="7" id="KW-0812">Transmembrane</keyword>
<evidence type="ECO:0000259" key="10">
    <source>
        <dbReference type="Pfam" id="PF23540"/>
    </source>
</evidence>
<evidence type="ECO:0000259" key="8">
    <source>
        <dbReference type="Pfam" id="PF02518"/>
    </source>
</evidence>
<feature type="domain" description="DesK/YvfT N-terminal" evidence="10">
    <location>
        <begin position="2"/>
        <end position="144"/>
    </location>
</feature>
<dbReference type="PANTHER" id="PTHR24421:SF63">
    <property type="entry name" value="SENSOR HISTIDINE KINASE DESK"/>
    <property type="match status" value="1"/>
</dbReference>
<evidence type="ECO:0000256" key="7">
    <source>
        <dbReference type="SAM" id="Phobius"/>
    </source>
</evidence>
<feature type="domain" description="Histidine kinase/HSP90-like ATPase" evidence="8">
    <location>
        <begin position="275"/>
        <end position="359"/>
    </location>
</feature>
<keyword evidence="6" id="KW-0175">Coiled coil</keyword>
<feature type="transmembrane region" description="Helical" evidence="7">
    <location>
        <begin position="95"/>
        <end position="117"/>
    </location>
</feature>
<dbReference type="InterPro" id="IPR011712">
    <property type="entry name" value="Sig_transdc_His_kin_sub3_dim/P"/>
</dbReference>
<evidence type="ECO:0000256" key="6">
    <source>
        <dbReference type="SAM" id="Coils"/>
    </source>
</evidence>
<keyword evidence="4 11" id="KW-0418">Kinase</keyword>
<feature type="transmembrane region" description="Helical" evidence="7">
    <location>
        <begin position="21"/>
        <end position="45"/>
    </location>
</feature>
<dbReference type="Pfam" id="PF02518">
    <property type="entry name" value="HATPase_c"/>
    <property type="match status" value="1"/>
</dbReference>
<feature type="transmembrane region" description="Helical" evidence="7">
    <location>
        <begin position="57"/>
        <end position="83"/>
    </location>
</feature>
<protein>
    <recommendedName>
        <fullName evidence="2">histidine kinase</fullName>
        <ecNumber evidence="2">2.7.13.3</ecNumber>
    </recommendedName>
</protein>
<evidence type="ECO:0000313" key="12">
    <source>
        <dbReference type="Proteomes" id="UP001197974"/>
    </source>
</evidence>
<dbReference type="Proteomes" id="UP001197974">
    <property type="component" value="Chromosome"/>
</dbReference>
<dbReference type="Pfam" id="PF07730">
    <property type="entry name" value="HisKA_3"/>
    <property type="match status" value="1"/>
</dbReference>
<dbReference type="EC" id="2.7.13.3" evidence="2"/>
<name>A0ABY9JX61_9BACI</name>
<dbReference type="SUPFAM" id="SSF55874">
    <property type="entry name" value="ATPase domain of HSP90 chaperone/DNA topoisomerase II/histidine kinase"/>
    <property type="match status" value="1"/>
</dbReference>
<gene>
    <name evidence="11" type="ORF">LC087_04140</name>
</gene>
<evidence type="ECO:0000259" key="9">
    <source>
        <dbReference type="Pfam" id="PF07730"/>
    </source>
</evidence>
<keyword evidence="12" id="KW-1185">Reference proteome</keyword>
<reference evidence="11 12" key="1">
    <citation type="submission" date="2023-06" db="EMBL/GenBank/DDBJ databases">
        <title>Five Gram-positive bacteria isolated from mangrove sediments in Shenzhen, Guangdong, China.</title>
        <authorList>
            <person name="Yu S."/>
            <person name="Zheng W."/>
            <person name="Huang Y."/>
        </authorList>
    </citation>
    <scope>NUCLEOTIDE SEQUENCE [LARGE SCALE GENOMIC DNA]</scope>
    <source>
        <strain evidence="11 12">SaN35-3</strain>
    </source>
</reference>
<dbReference type="PANTHER" id="PTHR24421">
    <property type="entry name" value="NITRATE/NITRITE SENSOR PROTEIN NARX-RELATED"/>
    <property type="match status" value="1"/>
</dbReference>
<dbReference type="Gene3D" id="3.30.565.10">
    <property type="entry name" value="Histidine kinase-like ATPase, C-terminal domain"/>
    <property type="match status" value="1"/>
</dbReference>
<feature type="coiled-coil region" evidence="6">
    <location>
        <begin position="199"/>
        <end position="226"/>
    </location>
</feature>
<dbReference type="InterPro" id="IPR056374">
    <property type="entry name" value="DesK/YvfT_N"/>
</dbReference>
<evidence type="ECO:0000256" key="4">
    <source>
        <dbReference type="ARBA" id="ARBA00022777"/>
    </source>
</evidence>
<evidence type="ECO:0000256" key="5">
    <source>
        <dbReference type="ARBA" id="ARBA00023012"/>
    </source>
</evidence>
<keyword evidence="7" id="KW-1133">Transmembrane helix</keyword>
<dbReference type="InterPro" id="IPR003594">
    <property type="entry name" value="HATPase_dom"/>
</dbReference>
<feature type="domain" description="Signal transduction histidine kinase subgroup 3 dimerisation and phosphoacceptor" evidence="9">
    <location>
        <begin position="172"/>
        <end position="235"/>
    </location>
</feature>
<evidence type="ECO:0000313" key="11">
    <source>
        <dbReference type="EMBL" id="WLR43379.1"/>
    </source>
</evidence>
<dbReference type="RefSeq" id="WP_226539565.1">
    <property type="nucleotide sequence ID" value="NZ_CP129013.1"/>
</dbReference>
<dbReference type="InterPro" id="IPR036890">
    <property type="entry name" value="HATPase_C_sf"/>
</dbReference>
<dbReference type="Pfam" id="PF23540">
    <property type="entry name" value="DesK_N"/>
    <property type="match status" value="1"/>
</dbReference>
<organism evidence="11 12">
    <name type="scientific">Bacillus carboniphilus</name>
    <dbReference type="NCBI Taxonomy" id="86663"/>
    <lineage>
        <taxon>Bacteria</taxon>
        <taxon>Bacillati</taxon>
        <taxon>Bacillota</taxon>
        <taxon>Bacilli</taxon>
        <taxon>Bacillales</taxon>
        <taxon>Bacillaceae</taxon>
        <taxon>Bacillus</taxon>
    </lineage>
</organism>
<evidence type="ECO:0000256" key="3">
    <source>
        <dbReference type="ARBA" id="ARBA00022679"/>
    </source>
</evidence>
<sequence>MKWFRKDSGIAPYIWSMLSILPFYYFFSTVDIVVGTILTILFFVSYRLAFVSKNWPIYLWTSVLIGISLLMSILYQFIYFSFFIAYYNGHIKNRLAFIIIYIIHIIATGFSINYNIIIKNELFFNQLPFIVIVGISVILLPFNIYNKKKQDVLEEQLEDANKKIAHLLIQEERQRIARDLHDTLGQKLSLIRLKSDLANKLIEKDREQARNELRDVQQTARTALNEVRIMVSNMRGIKLKEELIHVKQILKAAQIEYKIIEKTNLSNISLFIQNILSMCLKEAVTNVVRHSQSSSCSIIIDQVENKVIITIQDNGIGMNKGEDLVRGSGLLGIEERLEFVNGELTINVNDGTTVLMSVPNVIKDIKKEV</sequence>
<dbReference type="EMBL" id="CP129013">
    <property type="protein sequence ID" value="WLR43379.1"/>
    <property type="molecule type" value="Genomic_DNA"/>
</dbReference>
<comment type="catalytic activity">
    <reaction evidence="1">
        <text>ATP + protein L-histidine = ADP + protein N-phospho-L-histidine.</text>
        <dbReference type="EC" id="2.7.13.3"/>
    </reaction>
</comment>
<dbReference type="GO" id="GO:0016301">
    <property type="term" value="F:kinase activity"/>
    <property type="evidence" value="ECO:0007669"/>
    <property type="project" value="UniProtKB-KW"/>
</dbReference>
<feature type="transmembrane region" description="Helical" evidence="7">
    <location>
        <begin position="123"/>
        <end position="145"/>
    </location>
</feature>
<evidence type="ECO:0000256" key="1">
    <source>
        <dbReference type="ARBA" id="ARBA00000085"/>
    </source>
</evidence>
<keyword evidence="5" id="KW-0902">Two-component regulatory system</keyword>
<dbReference type="Gene3D" id="1.20.5.1930">
    <property type="match status" value="1"/>
</dbReference>
<accession>A0ABY9JX61</accession>
<proteinExistence type="predicted"/>
<dbReference type="CDD" id="cd16917">
    <property type="entry name" value="HATPase_UhpB-NarQ-NarX-like"/>
    <property type="match status" value="1"/>
</dbReference>
<keyword evidence="7" id="KW-0472">Membrane</keyword>
<keyword evidence="3" id="KW-0808">Transferase</keyword>